<evidence type="ECO:0008006" key="6">
    <source>
        <dbReference type="Google" id="ProtNLM"/>
    </source>
</evidence>
<dbReference type="Pfam" id="PF13041">
    <property type="entry name" value="PPR_2"/>
    <property type="match status" value="1"/>
</dbReference>
<dbReference type="OMA" id="ATANIYC"/>
<dbReference type="Proteomes" id="UP000266841">
    <property type="component" value="Unassembled WGS sequence"/>
</dbReference>
<comment type="caution">
    <text evidence="4">The sequence shown here is derived from an EMBL/GenBank/DDBJ whole genome shotgun (WGS) entry which is preliminary data.</text>
</comment>
<feature type="repeat" description="PPR" evidence="2">
    <location>
        <begin position="452"/>
        <end position="486"/>
    </location>
</feature>
<reference evidence="4 5" key="1">
    <citation type="journal article" date="2012" name="Genome Biol.">
        <title>Genome and low-iron response of an oceanic diatom adapted to chronic iron limitation.</title>
        <authorList>
            <person name="Lommer M."/>
            <person name="Specht M."/>
            <person name="Roy A.S."/>
            <person name="Kraemer L."/>
            <person name="Andreson R."/>
            <person name="Gutowska M.A."/>
            <person name="Wolf J."/>
            <person name="Bergner S.V."/>
            <person name="Schilhabel M.B."/>
            <person name="Klostermeier U.C."/>
            <person name="Beiko R.G."/>
            <person name="Rosenstiel P."/>
            <person name="Hippler M."/>
            <person name="Laroche J."/>
        </authorList>
    </citation>
    <scope>NUCLEOTIDE SEQUENCE [LARGE SCALE GENOMIC DNA]</scope>
    <source>
        <strain evidence="4 5">CCMP1005</strain>
    </source>
</reference>
<evidence type="ECO:0000256" key="3">
    <source>
        <dbReference type="SAM" id="MobiDB-lite"/>
    </source>
</evidence>
<dbReference type="NCBIfam" id="TIGR00756">
    <property type="entry name" value="PPR"/>
    <property type="match status" value="1"/>
</dbReference>
<dbReference type="AlphaFoldDB" id="K0TK03"/>
<proteinExistence type="predicted"/>
<dbReference type="PANTHER" id="PTHR47942:SF63">
    <property type="entry name" value="PENTATRICOPEPTIDE REPEAT-CONTAINING PROTEIN"/>
    <property type="match status" value="1"/>
</dbReference>
<sequence length="811" mass="90258">WAKVPRETISKRRDDSKRKRRGAAGVGEVVKSPREEGSLVETDCVLFPCYAVAVCAIDTHAKENDTRNMRNMRKTLVLYAVIRIGAITCPYHDVILQSSSRLGSTANYRQRRAADGRSVAAQPSASRALASSARVVTTEELDGKYSVLTDQVDSMKVHEVLEMASIYLKEEDPSYRLNDNHDPKKRVGTWHFNRLIFDLGERGSTICGYLAQDLLEFMVTKVVESRGATERTIVPKPNTLTINGVLKAWSKTLMDEPGGPARRCESVLAKLALWQADGVLFNVSADTVSYNTVINCWKESVATVPGAAKRATDILALMEDKSTDILPDVVSHTSCISCWAEEAKRDPAAAEVAQDLLTRMYERSKEDRKAPVPTTRTLNAVLLANANTIATGRGKKALELLQMMERMDIVPDTYTFNIVMKSLANCGDAGASKKAKQFLSRMEQSSSGLHPDLLSYNTALDAFAKEGKSKSAARLLEEMVNKSIQPDSHSYTTVLTAYANARSEEKVWALKEAQDLFETIEISFASGQNRLQLRTTQVFNAYMNVWSKSGDRKALTRVTQLLSFMEELGFEEGGDPTVRVGILYLRLVGYATANIYCQPNDRTYCIVLNTLASNSKNPRTVDTSLQILEKMRSYNELGFQTRPTVRAFSITLLILARARKLKNKARKAQDLLQRMTREGIRPNVICFNAVLNACAFTGNEDEKEEAFTIACFAFDQLRGDPDLAPSHISYGTFLKACRKLMPAGDVRDRLVKGLFRRCCSQGLVSHFVLKEMTAMNVDYQSLLEGVSGYGNLPPTWSSNVENEVTYKNTRV</sequence>
<evidence type="ECO:0000256" key="2">
    <source>
        <dbReference type="PROSITE-ProRule" id="PRU00708"/>
    </source>
</evidence>
<protein>
    <recommendedName>
        <fullName evidence="6">Pentacotripeptide-repeat region of PRORP domain-containing protein</fullName>
    </recommendedName>
</protein>
<feature type="non-terminal residue" evidence="4">
    <location>
        <position position="1"/>
    </location>
</feature>
<dbReference type="OrthoDB" id="185373at2759"/>
<evidence type="ECO:0000256" key="1">
    <source>
        <dbReference type="ARBA" id="ARBA00022737"/>
    </source>
</evidence>
<name>K0TK03_THAOC</name>
<dbReference type="Pfam" id="PF13812">
    <property type="entry name" value="PPR_3"/>
    <property type="match status" value="1"/>
</dbReference>
<feature type="compositionally biased region" description="Basic and acidic residues" evidence="3">
    <location>
        <begin position="1"/>
        <end position="17"/>
    </location>
</feature>
<evidence type="ECO:0000313" key="4">
    <source>
        <dbReference type="EMBL" id="EJK74251.1"/>
    </source>
</evidence>
<keyword evidence="1" id="KW-0677">Repeat</keyword>
<dbReference type="eggNOG" id="KOG4197">
    <property type="taxonomic scope" value="Eukaryota"/>
</dbReference>
<evidence type="ECO:0000313" key="5">
    <source>
        <dbReference type="Proteomes" id="UP000266841"/>
    </source>
</evidence>
<dbReference type="InterPro" id="IPR002885">
    <property type="entry name" value="PPR_rpt"/>
</dbReference>
<dbReference type="EMBL" id="AGNL01003834">
    <property type="protein sequence ID" value="EJK74251.1"/>
    <property type="molecule type" value="Genomic_DNA"/>
</dbReference>
<dbReference type="PROSITE" id="PS51375">
    <property type="entry name" value="PPR"/>
    <property type="match status" value="1"/>
</dbReference>
<feature type="region of interest" description="Disordered" evidence="3">
    <location>
        <begin position="1"/>
        <end position="32"/>
    </location>
</feature>
<dbReference type="InterPro" id="IPR011990">
    <property type="entry name" value="TPR-like_helical_dom_sf"/>
</dbReference>
<gene>
    <name evidence="4" type="ORF">THAOC_04080</name>
</gene>
<accession>K0TK03</accession>
<organism evidence="4 5">
    <name type="scientific">Thalassiosira oceanica</name>
    <name type="common">Marine diatom</name>
    <dbReference type="NCBI Taxonomy" id="159749"/>
    <lineage>
        <taxon>Eukaryota</taxon>
        <taxon>Sar</taxon>
        <taxon>Stramenopiles</taxon>
        <taxon>Ochrophyta</taxon>
        <taxon>Bacillariophyta</taxon>
        <taxon>Coscinodiscophyceae</taxon>
        <taxon>Thalassiosirophycidae</taxon>
        <taxon>Thalassiosirales</taxon>
        <taxon>Thalassiosiraceae</taxon>
        <taxon>Thalassiosira</taxon>
    </lineage>
</organism>
<dbReference type="Gene3D" id="1.25.40.10">
    <property type="entry name" value="Tetratricopeptide repeat domain"/>
    <property type="match status" value="3"/>
</dbReference>
<dbReference type="InterPro" id="IPR051222">
    <property type="entry name" value="PPR/CCM1_RNA-binding"/>
</dbReference>
<dbReference type="PANTHER" id="PTHR47942">
    <property type="entry name" value="TETRATRICOPEPTIDE REPEAT (TPR)-LIKE SUPERFAMILY PROTEIN-RELATED"/>
    <property type="match status" value="1"/>
</dbReference>
<keyword evidence="5" id="KW-1185">Reference proteome</keyword>